<dbReference type="AlphaFoldDB" id="A0A8S8X881"/>
<dbReference type="Pfam" id="PF01968">
    <property type="entry name" value="Hydantoinase_A"/>
    <property type="match status" value="1"/>
</dbReference>
<protein>
    <submittedName>
        <fullName evidence="4">5-oxoprolinase</fullName>
    </submittedName>
</protein>
<dbReference type="InterPro" id="IPR008040">
    <property type="entry name" value="Hydant_A_N"/>
</dbReference>
<evidence type="ECO:0000259" key="3">
    <source>
        <dbReference type="Pfam" id="PF19278"/>
    </source>
</evidence>
<dbReference type="RefSeq" id="WP_420240912.1">
    <property type="nucleotide sequence ID" value="NZ_BOPV01000001.1"/>
</dbReference>
<dbReference type="Pfam" id="PF19278">
    <property type="entry name" value="Hydant_A_C"/>
    <property type="match status" value="1"/>
</dbReference>
<dbReference type="GO" id="GO:0017168">
    <property type="term" value="F:5-oxoprolinase (ATP-hydrolyzing) activity"/>
    <property type="evidence" value="ECO:0007669"/>
    <property type="project" value="TreeGrafter"/>
</dbReference>
<accession>A0A8S8X881</accession>
<sequence>MTSQRFRFACDTGGTFTDLLVESDQGLRMYKAHTVAGDPAKGVLDALTKAAIDHGLELRALLEAGELFVHGTTHAINAIVMGRTAKTALLATQGHTDVLVLREGGRTDPFDHTVPYPDPYVPRALTFGVPERIDASGAILTKLDEARVVEIAKELVARGVEAVAIAFLWSIVNPTHELRVAELLHKHAPGVAITCSHALNPTLREYRRTSAAAIDASLKPLMTRYLGGIEERLRDEGFSGRVLVLTSQGGAMAASALAAAPIHAINSGPSLAPVAGRYHAAREGDGARNVVVADTGGTTYDVSLVRDGFIPWTRETWIGAPYRGHMTGFPSVDVKSVGAGGGSIAWVDSGGVLHVGPQSAGANPGPACYGKGGTKPTVTDASVVLGHLDPDYFLGGSVTLDAAAARAAIQNEVASKLGLSIEEAANAILDLVTENMVQAIVDITVNQGVDASDALLIGGGGAAGLNSVAIARRLGCATVLFPETGAALSASGALISDLTAEFRRPCFTATDRFDFDEVMTSFAALAAEAHAYEEAQKGATLGATITFAVEARYPNQVWDLEVPLEHARFNGPADVETLRQAFHAAHRQVFAIDDPNSAVELVALVARVRCALRDRDLPRLGNAGGRDKLAARKAWFQSRGWCETPVLRIEDLVPGQNRAGPAIVETPFTTIVIDPGARFRATQSGGLAVDPAPARVSVAA</sequence>
<dbReference type="InterPro" id="IPR045079">
    <property type="entry name" value="Oxoprolinase-like"/>
</dbReference>
<dbReference type="GO" id="GO:0005829">
    <property type="term" value="C:cytosol"/>
    <property type="evidence" value="ECO:0007669"/>
    <property type="project" value="TreeGrafter"/>
</dbReference>
<dbReference type="EMBL" id="BOPV01000001">
    <property type="protein sequence ID" value="GIL38001.1"/>
    <property type="molecule type" value="Genomic_DNA"/>
</dbReference>
<evidence type="ECO:0000259" key="1">
    <source>
        <dbReference type="Pfam" id="PF01968"/>
    </source>
</evidence>
<reference evidence="4" key="1">
    <citation type="submission" date="2021-02" db="EMBL/GenBank/DDBJ databases">
        <title>Genome sequence of Rhodospirillales sp. strain TMPK1 isolated from soil.</title>
        <authorList>
            <person name="Nakai R."/>
            <person name="Kusada H."/>
            <person name="Tamaki H."/>
        </authorList>
    </citation>
    <scope>NUCLEOTIDE SEQUENCE</scope>
    <source>
        <strain evidence="4">TMPK1</strain>
    </source>
</reference>
<proteinExistence type="predicted"/>
<keyword evidence="5" id="KW-1185">Reference proteome</keyword>
<gene>
    <name evidence="4" type="ORF">TMPK1_02380</name>
</gene>
<feature type="domain" description="Hydantoinase/oxoprolinase N-terminal" evidence="2">
    <location>
        <begin position="7"/>
        <end position="187"/>
    </location>
</feature>
<organism evidence="4 5">
    <name type="scientific">Roseiterribacter gracilis</name>
    <dbReference type="NCBI Taxonomy" id="2812848"/>
    <lineage>
        <taxon>Bacteria</taxon>
        <taxon>Pseudomonadati</taxon>
        <taxon>Pseudomonadota</taxon>
        <taxon>Alphaproteobacteria</taxon>
        <taxon>Rhodospirillales</taxon>
        <taxon>Roseiterribacteraceae</taxon>
        <taxon>Roseiterribacter</taxon>
    </lineage>
</organism>
<evidence type="ECO:0000313" key="4">
    <source>
        <dbReference type="EMBL" id="GIL38001.1"/>
    </source>
</evidence>
<evidence type="ECO:0000259" key="2">
    <source>
        <dbReference type="Pfam" id="PF05378"/>
    </source>
</evidence>
<comment type="caution">
    <text evidence="4">The sequence shown here is derived from an EMBL/GenBank/DDBJ whole genome shotgun (WGS) entry which is preliminary data.</text>
</comment>
<feature type="domain" description="Acetophenone carboxylase-like C-terminal" evidence="3">
    <location>
        <begin position="543"/>
        <end position="678"/>
    </location>
</feature>
<dbReference type="GO" id="GO:0006749">
    <property type="term" value="P:glutathione metabolic process"/>
    <property type="evidence" value="ECO:0007669"/>
    <property type="project" value="TreeGrafter"/>
</dbReference>
<dbReference type="Proteomes" id="UP000681075">
    <property type="component" value="Unassembled WGS sequence"/>
</dbReference>
<dbReference type="Pfam" id="PF05378">
    <property type="entry name" value="Hydant_A_N"/>
    <property type="match status" value="1"/>
</dbReference>
<evidence type="ECO:0000313" key="5">
    <source>
        <dbReference type="Proteomes" id="UP000681075"/>
    </source>
</evidence>
<name>A0A8S8X881_9PROT</name>
<dbReference type="PANTHER" id="PTHR11365:SF23">
    <property type="entry name" value="HYPOTHETICAL 5-OXOPROLINASE (EUROFUNG)-RELATED"/>
    <property type="match status" value="1"/>
</dbReference>
<feature type="domain" description="Hydantoinase A/oxoprolinase" evidence="1">
    <location>
        <begin position="208"/>
        <end position="501"/>
    </location>
</feature>
<dbReference type="InterPro" id="IPR002821">
    <property type="entry name" value="Hydantoinase_A"/>
</dbReference>
<dbReference type="InterPro" id="IPR049517">
    <property type="entry name" value="ACX-like_C"/>
</dbReference>
<dbReference type="PANTHER" id="PTHR11365">
    <property type="entry name" value="5-OXOPROLINASE RELATED"/>
    <property type="match status" value="1"/>
</dbReference>